<dbReference type="WBParaSite" id="MBELARI_LOCUS3389">
    <property type="protein sequence ID" value="MBELARI_LOCUS3389"/>
    <property type="gene ID" value="MBELARI_LOCUS3389"/>
</dbReference>
<feature type="compositionally biased region" description="Basic and acidic residues" evidence="2">
    <location>
        <begin position="12"/>
        <end position="35"/>
    </location>
</feature>
<proteinExistence type="inferred from homology"/>
<name>A0AAF3F9W2_9BILA</name>
<comment type="similarity">
    <text evidence="1">Belongs to the PHF5 family.</text>
</comment>
<reference evidence="4" key="1">
    <citation type="submission" date="2024-02" db="UniProtKB">
        <authorList>
            <consortium name="WormBaseParasite"/>
        </authorList>
    </citation>
    <scope>IDENTIFICATION</scope>
</reference>
<organism evidence="3 4">
    <name type="scientific">Mesorhabditis belari</name>
    <dbReference type="NCBI Taxonomy" id="2138241"/>
    <lineage>
        <taxon>Eukaryota</taxon>
        <taxon>Metazoa</taxon>
        <taxon>Ecdysozoa</taxon>
        <taxon>Nematoda</taxon>
        <taxon>Chromadorea</taxon>
        <taxon>Rhabditida</taxon>
        <taxon>Rhabditina</taxon>
        <taxon>Rhabditomorpha</taxon>
        <taxon>Rhabditoidea</taxon>
        <taxon>Rhabditidae</taxon>
        <taxon>Mesorhabditinae</taxon>
        <taxon>Mesorhabditis</taxon>
    </lineage>
</organism>
<evidence type="ECO:0000313" key="3">
    <source>
        <dbReference type="Proteomes" id="UP000887575"/>
    </source>
</evidence>
<accession>A0AAF3F9W2</accession>
<dbReference type="GO" id="GO:0000398">
    <property type="term" value="P:mRNA splicing, via spliceosome"/>
    <property type="evidence" value="ECO:0007669"/>
    <property type="project" value="InterPro"/>
</dbReference>
<sequence length="327" mass="36886">MATIEETNLGEELDRQESTEEPTAETKIDAVDSRRQITNQKWMSPKKVKKRKDKGDTFASTLTPKVESPKAEAMGGKGAGMALGDIASANEYITKKPTQDLKKLHKLLYLREGQAAHSIVFKKALRKFNGWWFTEKSDDWNKRVSYLQKLKVAEGTFLRAGVGLHHAAPTRDEKHREEDTSYEINLASVDETNGCKLFVTNFPDSDLEGTKISRWLEAPFRSNLLPKQPGVAIGRLCDKCDGRCVICDSFLRPATLVRICDEVQLQKLSQTYSLLKQTIVRFRDYDEVAVALDAESTFLGPDKRSVQSYLQTPRLTDALHAALLIHR</sequence>
<dbReference type="Proteomes" id="UP000887575">
    <property type="component" value="Unassembled WGS sequence"/>
</dbReference>
<evidence type="ECO:0000313" key="4">
    <source>
        <dbReference type="WBParaSite" id="MBELARI_LOCUS3389"/>
    </source>
</evidence>
<dbReference type="PANTHER" id="PTHR13120">
    <property type="entry name" value="PHD FINGER-LIKE DOMAIN-CONTAINING PROTEIN 5A"/>
    <property type="match status" value="1"/>
</dbReference>
<dbReference type="Pfam" id="PF03660">
    <property type="entry name" value="PHF5"/>
    <property type="match status" value="1"/>
</dbReference>
<feature type="region of interest" description="Disordered" evidence="2">
    <location>
        <begin position="1"/>
        <end position="61"/>
    </location>
</feature>
<keyword evidence="3" id="KW-1185">Reference proteome</keyword>
<dbReference type="InterPro" id="IPR005345">
    <property type="entry name" value="PHF5"/>
</dbReference>
<evidence type="ECO:0000256" key="1">
    <source>
        <dbReference type="ARBA" id="ARBA00008626"/>
    </source>
</evidence>
<dbReference type="AlphaFoldDB" id="A0AAF3F9W2"/>
<protein>
    <submittedName>
        <fullName evidence="4">Uncharacterized protein</fullName>
    </submittedName>
</protein>
<evidence type="ECO:0000256" key="2">
    <source>
        <dbReference type="SAM" id="MobiDB-lite"/>
    </source>
</evidence>